<feature type="domain" description="ABC transmembrane type-1" evidence="8">
    <location>
        <begin position="66"/>
        <end position="279"/>
    </location>
</feature>
<evidence type="ECO:0000256" key="6">
    <source>
        <dbReference type="ARBA" id="ARBA00023136"/>
    </source>
</evidence>
<dbReference type="Gene3D" id="1.10.3720.10">
    <property type="entry name" value="MetI-like"/>
    <property type="match status" value="1"/>
</dbReference>
<keyword evidence="2 7" id="KW-0813">Transport</keyword>
<evidence type="ECO:0000256" key="7">
    <source>
        <dbReference type="RuleBase" id="RU363032"/>
    </source>
</evidence>
<evidence type="ECO:0000313" key="10">
    <source>
        <dbReference type="Proteomes" id="UP000261111"/>
    </source>
</evidence>
<keyword evidence="4 7" id="KW-0812">Transmembrane</keyword>
<dbReference type="EMBL" id="QVIA01000027">
    <property type="protein sequence ID" value="RGC26672.1"/>
    <property type="molecule type" value="Genomic_DNA"/>
</dbReference>
<accession>A0A3E2WI88</accession>
<evidence type="ECO:0000256" key="4">
    <source>
        <dbReference type="ARBA" id="ARBA00022692"/>
    </source>
</evidence>
<evidence type="ECO:0000256" key="2">
    <source>
        <dbReference type="ARBA" id="ARBA00022448"/>
    </source>
</evidence>
<dbReference type="PANTHER" id="PTHR30193">
    <property type="entry name" value="ABC TRANSPORTER PERMEASE PROTEIN"/>
    <property type="match status" value="1"/>
</dbReference>
<evidence type="ECO:0000256" key="5">
    <source>
        <dbReference type="ARBA" id="ARBA00022989"/>
    </source>
</evidence>
<evidence type="ECO:0000256" key="1">
    <source>
        <dbReference type="ARBA" id="ARBA00004651"/>
    </source>
</evidence>
<dbReference type="SUPFAM" id="SSF161098">
    <property type="entry name" value="MetI-like"/>
    <property type="match status" value="1"/>
</dbReference>
<dbReference type="InterPro" id="IPR035906">
    <property type="entry name" value="MetI-like_sf"/>
</dbReference>
<dbReference type="PROSITE" id="PS50928">
    <property type="entry name" value="ABC_TM1"/>
    <property type="match status" value="1"/>
</dbReference>
<gene>
    <name evidence="9" type="ORF">DWX41_19120</name>
</gene>
<feature type="transmembrane region" description="Helical" evidence="7">
    <location>
        <begin position="258"/>
        <end position="279"/>
    </location>
</feature>
<evidence type="ECO:0000256" key="3">
    <source>
        <dbReference type="ARBA" id="ARBA00022475"/>
    </source>
</evidence>
<dbReference type="Proteomes" id="UP000261111">
    <property type="component" value="Unassembled WGS sequence"/>
</dbReference>
<reference evidence="9 10" key="1">
    <citation type="submission" date="2018-08" db="EMBL/GenBank/DDBJ databases">
        <title>A genome reference for cultivated species of the human gut microbiota.</title>
        <authorList>
            <person name="Zou Y."/>
            <person name="Xue W."/>
            <person name="Luo G."/>
        </authorList>
    </citation>
    <scope>NUCLEOTIDE SEQUENCE [LARGE SCALE GENOMIC DNA]</scope>
    <source>
        <strain evidence="9 10">AF19-21</strain>
    </source>
</reference>
<dbReference type="InterPro" id="IPR051393">
    <property type="entry name" value="ABC_transporter_permease"/>
</dbReference>
<organism evidence="9 10">
    <name type="scientific">Hungatella hathewayi</name>
    <dbReference type="NCBI Taxonomy" id="154046"/>
    <lineage>
        <taxon>Bacteria</taxon>
        <taxon>Bacillati</taxon>
        <taxon>Bacillota</taxon>
        <taxon>Clostridia</taxon>
        <taxon>Lachnospirales</taxon>
        <taxon>Lachnospiraceae</taxon>
        <taxon>Hungatella</taxon>
    </lineage>
</organism>
<dbReference type="CDD" id="cd06261">
    <property type="entry name" value="TM_PBP2"/>
    <property type="match status" value="1"/>
</dbReference>
<dbReference type="GO" id="GO:0005886">
    <property type="term" value="C:plasma membrane"/>
    <property type="evidence" value="ECO:0007669"/>
    <property type="project" value="UniProtKB-SubCell"/>
</dbReference>
<dbReference type="GeneID" id="93332990"/>
<proteinExistence type="inferred from homology"/>
<comment type="caution">
    <text evidence="9">The sequence shown here is derived from an EMBL/GenBank/DDBJ whole genome shotgun (WGS) entry which is preliminary data.</text>
</comment>
<feature type="transmembrane region" description="Helical" evidence="7">
    <location>
        <begin position="103"/>
        <end position="124"/>
    </location>
</feature>
<feature type="transmembrane region" description="Helical" evidence="7">
    <location>
        <begin position="203"/>
        <end position="222"/>
    </location>
</feature>
<protein>
    <submittedName>
        <fullName evidence="9">Sugar ABC transporter permease</fullName>
    </submittedName>
</protein>
<keyword evidence="5 7" id="KW-1133">Transmembrane helix</keyword>
<dbReference type="InterPro" id="IPR000515">
    <property type="entry name" value="MetI-like"/>
</dbReference>
<sequence length="290" mass="32101">MNYKKMYPRYLWMIPLIIYTLFYILPGILGIYYSFVNYTIYNDSKEFVGFANYIQMFSQNRFRVGLGNTLLFAVLTTVCKNLIGLAMAVALNTSIRSRNVLRTIFYLPVILSTLIVGQIFQAMLQPDTGLINHILSVFSSSALSFDWLGNPNTAMWMVILVEIWKGAGYCMVIYLAGLQVISKEYYEAASIDGATAWTSFKNITLPLIVPSISINVLLSVVNGLKVFDIIIALTGGGPGMSTQVLSTTIYSYLGSGALSTGCAANVVLTVFVIVVFFALNKLFAKLEVDH</sequence>
<feature type="transmembrane region" description="Helical" evidence="7">
    <location>
        <begin position="70"/>
        <end position="91"/>
    </location>
</feature>
<dbReference type="AlphaFoldDB" id="A0A3E2WI88"/>
<feature type="transmembrane region" description="Helical" evidence="7">
    <location>
        <begin position="12"/>
        <end position="35"/>
    </location>
</feature>
<comment type="subcellular location">
    <subcellularLocation>
        <location evidence="1 7">Cell membrane</location>
        <topology evidence="1 7">Multi-pass membrane protein</topology>
    </subcellularLocation>
</comment>
<feature type="transmembrane region" description="Helical" evidence="7">
    <location>
        <begin position="155"/>
        <end position="176"/>
    </location>
</feature>
<dbReference type="RefSeq" id="WP_025655012.1">
    <property type="nucleotide sequence ID" value="NZ_QVIA01000027.1"/>
</dbReference>
<dbReference type="Pfam" id="PF00528">
    <property type="entry name" value="BPD_transp_1"/>
    <property type="match status" value="1"/>
</dbReference>
<name>A0A3E2WI88_9FIRM</name>
<keyword evidence="3" id="KW-1003">Cell membrane</keyword>
<comment type="similarity">
    <text evidence="7">Belongs to the binding-protein-dependent transport system permease family.</text>
</comment>
<evidence type="ECO:0000313" key="9">
    <source>
        <dbReference type="EMBL" id="RGC26672.1"/>
    </source>
</evidence>
<keyword evidence="6 7" id="KW-0472">Membrane</keyword>
<dbReference type="GO" id="GO:0055085">
    <property type="term" value="P:transmembrane transport"/>
    <property type="evidence" value="ECO:0007669"/>
    <property type="project" value="InterPro"/>
</dbReference>
<dbReference type="PANTHER" id="PTHR30193:SF37">
    <property type="entry name" value="INNER MEMBRANE ABC TRANSPORTER PERMEASE PROTEIN YCJO"/>
    <property type="match status" value="1"/>
</dbReference>
<evidence type="ECO:0000259" key="8">
    <source>
        <dbReference type="PROSITE" id="PS50928"/>
    </source>
</evidence>